<accession>K0T7W1</accession>
<dbReference type="Pfam" id="PF00153">
    <property type="entry name" value="Mito_carr"/>
    <property type="match status" value="1"/>
</dbReference>
<organism evidence="5 6">
    <name type="scientific">Thalassiosira oceanica</name>
    <name type="common">Marine diatom</name>
    <dbReference type="NCBI Taxonomy" id="159749"/>
    <lineage>
        <taxon>Eukaryota</taxon>
        <taxon>Sar</taxon>
        <taxon>Stramenopiles</taxon>
        <taxon>Ochrophyta</taxon>
        <taxon>Bacillariophyta</taxon>
        <taxon>Coscinodiscophyceae</taxon>
        <taxon>Thalassiosirophycidae</taxon>
        <taxon>Thalassiosirales</taxon>
        <taxon>Thalassiosiraceae</taxon>
        <taxon>Thalassiosira</taxon>
    </lineage>
</organism>
<keyword evidence="2" id="KW-0812">Transmembrane</keyword>
<evidence type="ECO:0000313" key="6">
    <source>
        <dbReference type="Proteomes" id="UP000266841"/>
    </source>
</evidence>
<dbReference type="SUPFAM" id="SSF103506">
    <property type="entry name" value="Mitochondrial carrier"/>
    <property type="match status" value="1"/>
</dbReference>
<dbReference type="EMBL" id="AGNL01004757">
    <property type="protein sequence ID" value="EJK73164.1"/>
    <property type="molecule type" value="Genomic_DNA"/>
</dbReference>
<feature type="compositionally biased region" description="Basic and acidic residues" evidence="4">
    <location>
        <begin position="1"/>
        <end position="17"/>
    </location>
</feature>
<name>K0T7W1_THAOC</name>
<reference evidence="5 6" key="1">
    <citation type="journal article" date="2012" name="Genome Biol.">
        <title>Genome and low-iron response of an oceanic diatom adapted to chronic iron limitation.</title>
        <authorList>
            <person name="Lommer M."/>
            <person name="Specht M."/>
            <person name="Roy A.S."/>
            <person name="Kraemer L."/>
            <person name="Andreson R."/>
            <person name="Gutowska M.A."/>
            <person name="Wolf J."/>
            <person name="Bergner S.V."/>
            <person name="Schilhabel M.B."/>
            <person name="Klostermeier U.C."/>
            <person name="Beiko R.G."/>
            <person name="Rosenstiel P."/>
            <person name="Hippler M."/>
            <person name="Laroche J."/>
        </authorList>
    </citation>
    <scope>NUCLEOTIDE SEQUENCE [LARGE SCALE GENOMIC DNA]</scope>
    <source>
        <strain evidence="5 6">CCMP1005</strain>
    </source>
</reference>
<dbReference type="Proteomes" id="UP000266841">
    <property type="component" value="Unassembled WGS sequence"/>
</dbReference>
<protein>
    <submittedName>
        <fullName evidence="5">Uncharacterized protein</fullName>
    </submittedName>
</protein>
<comment type="subcellular location">
    <subcellularLocation>
        <location evidence="1">Membrane</location>
        <topology evidence="1">Multi-pass membrane protein</topology>
    </subcellularLocation>
</comment>
<evidence type="ECO:0000256" key="1">
    <source>
        <dbReference type="ARBA" id="ARBA00004141"/>
    </source>
</evidence>
<gene>
    <name evidence="5" type="ORF">THAOC_05229</name>
</gene>
<feature type="region of interest" description="Disordered" evidence="4">
    <location>
        <begin position="1"/>
        <end position="38"/>
    </location>
</feature>
<evidence type="ECO:0000313" key="5">
    <source>
        <dbReference type="EMBL" id="EJK73164.1"/>
    </source>
</evidence>
<feature type="region of interest" description="Disordered" evidence="4">
    <location>
        <begin position="100"/>
        <end position="243"/>
    </location>
</feature>
<dbReference type="Gene3D" id="1.50.40.10">
    <property type="entry name" value="Mitochondrial carrier domain"/>
    <property type="match status" value="1"/>
</dbReference>
<sequence>MDQQQHHREEDPPRRLPQESQQSQRRPVEDLEWEEWDPSSSPLTFADHCLAGSFAGVAEHTLLYPLDTVKTCWQSQVLRSAAGGGAGGCDVASCGVGSGGGAAAGGRAGDVARGGVEGRTRPPARRLPAGDLVDDEAPHEDPRGGTHHPHGHAGPHSAMSHAHVYTLAANGGGPPNVVDMTGDPPRGRGTGRRPWSGPSRAARRATLADITSGGMIRSAASAALDGPASVDPAGERTGNRLAG</sequence>
<dbReference type="GO" id="GO:0016020">
    <property type="term" value="C:membrane"/>
    <property type="evidence" value="ECO:0007669"/>
    <property type="project" value="UniProtKB-SubCell"/>
</dbReference>
<dbReference type="AlphaFoldDB" id="K0T7W1"/>
<evidence type="ECO:0000256" key="4">
    <source>
        <dbReference type="SAM" id="MobiDB-lite"/>
    </source>
</evidence>
<keyword evidence="6" id="KW-1185">Reference proteome</keyword>
<dbReference type="OrthoDB" id="43906at2759"/>
<dbReference type="InterPro" id="IPR018108">
    <property type="entry name" value="MCP_transmembrane"/>
</dbReference>
<dbReference type="eggNOG" id="KOG0760">
    <property type="taxonomic scope" value="Eukaryota"/>
</dbReference>
<keyword evidence="3" id="KW-0472">Membrane</keyword>
<proteinExistence type="predicted"/>
<evidence type="ECO:0000256" key="2">
    <source>
        <dbReference type="ARBA" id="ARBA00022692"/>
    </source>
</evidence>
<feature type="non-terminal residue" evidence="5">
    <location>
        <position position="243"/>
    </location>
</feature>
<comment type="caution">
    <text evidence="5">The sequence shown here is derived from an EMBL/GenBank/DDBJ whole genome shotgun (WGS) entry which is preliminary data.</text>
</comment>
<feature type="compositionally biased region" description="Basic and acidic residues" evidence="4">
    <location>
        <begin position="233"/>
        <end position="243"/>
    </location>
</feature>
<evidence type="ECO:0000256" key="3">
    <source>
        <dbReference type="ARBA" id="ARBA00023136"/>
    </source>
</evidence>
<dbReference type="InterPro" id="IPR023395">
    <property type="entry name" value="MCP_dom_sf"/>
</dbReference>